<dbReference type="InterPro" id="IPR029044">
    <property type="entry name" value="Nucleotide-diphossugar_trans"/>
</dbReference>
<sequence>MDQRSARAALIFAAEAADTGSTLRATVPFLGATLIEHQVRQAVAAGAGHVVVLVGTMPPDLLAALDRLRRDGVAVEVARSLGDAADRMHPDERILLFADGCLSDQPLAERMADAPAPALLVVPSAASPAFERIDAAHGWGGLATLDGALARHVATLPGEWDAQSVLLRRLVQAGARRIETDDSPRLLREPVAEGVPSSRLAASRTTTGAWTSRWLFPLVEVPLVRLLGSRPVDPFWLAIAAAALGVLALPVAAAGWPGVALALLLLSGPLGSSATRLARLRLGRVRFGPLLGRIRASGAAAALLWVSAQLGERLWPLAALIAILAQLAAARETAMLRRRGEAVPAAVADVDALAWSALGGLLVAGWPGAVALTALYATASFALVQDRLSRAV</sequence>
<dbReference type="AlphaFoldDB" id="A0A1I6JV41"/>
<proteinExistence type="predicted"/>
<dbReference type="EMBL" id="FOZG01000001">
    <property type="protein sequence ID" value="SFR82827.1"/>
    <property type="molecule type" value="Genomic_DNA"/>
</dbReference>
<keyword evidence="1" id="KW-1133">Transmembrane helix</keyword>
<keyword evidence="3" id="KW-1185">Reference proteome</keyword>
<dbReference type="RefSeq" id="WP_093311394.1">
    <property type="nucleotide sequence ID" value="NZ_FOZG01000001.1"/>
</dbReference>
<keyword evidence="1" id="KW-0472">Membrane</keyword>
<organism evidence="2 3">
    <name type="scientific">Sphingomonas jatrophae</name>
    <dbReference type="NCBI Taxonomy" id="1166337"/>
    <lineage>
        <taxon>Bacteria</taxon>
        <taxon>Pseudomonadati</taxon>
        <taxon>Pseudomonadota</taxon>
        <taxon>Alphaproteobacteria</taxon>
        <taxon>Sphingomonadales</taxon>
        <taxon>Sphingomonadaceae</taxon>
        <taxon>Sphingomonas</taxon>
    </lineage>
</organism>
<evidence type="ECO:0000256" key="1">
    <source>
        <dbReference type="SAM" id="Phobius"/>
    </source>
</evidence>
<evidence type="ECO:0000313" key="3">
    <source>
        <dbReference type="Proteomes" id="UP000198824"/>
    </source>
</evidence>
<feature type="transmembrane region" description="Helical" evidence="1">
    <location>
        <begin position="235"/>
        <end position="253"/>
    </location>
</feature>
<feature type="transmembrane region" description="Helical" evidence="1">
    <location>
        <begin position="364"/>
        <end position="384"/>
    </location>
</feature>
<evidence type="ECO:0000313" key="2">
    <source>
        <dbReference type="EMBL" id="SFR82827.1"/>
    </source>
</evidence>
<protein>
    <submittedName>
        <fullName evidence="2">Uncharacterized protein</fullName>
    </submittedName>
</protein>
<dbReference type="Proteomes" id="UP000198824">
    <property type="component" value="Unassembled WGS sequence"/>
</dbReference>
<name>A0A1I6JV41_9SPHN</name>
<accession>A0A1I6JV41</accession>
<dbReference type="STRING" id="1166337.SAMN05192580_0925"/>
<keyword evidence="1" id="KW-0812">Transmembrane</keyword>
<dbReference type="OrthoDB" id="8477220at2"/>
<reference evidence="2 3" key="1">
    <citation type="submission" date="2016-10" db="EMBL/GenBank/DDBJ databases">
        <authorList>
            <person name="de Groot N.N."/>
        </authorList>
    </citation>
    <scope>NUCLEOTIDE SEQUENCE [LARGE SCALE GENOMIC DNA]</scope>
    <source>
        <strain evidence="2 3">S5-249</strain>
    </source>
</reference>
<dbReference type="SUPFAM" id="SSF53448">
    <property type="entry name" value="Nucleotide-diphospho-sugar transferases"/>
    <property type="match status" value="1"/>
</dbReference>
<gene>
    <name evidence="2" type="ORF">SAMN05192580_0925</name>
</gene>